<dbReference type="GO" id="GO:0043565">
    <property type="term" value="F:sequence-specific DNA binding"/>
    <property type="evidence" value="ECO:0007669"/>
    <property type="project" value="InterPro"/>
</dbReference>
<evidence type="ECO:0000313" key="5">
    <source>
        <dbReference type="EMBL" id="AEE48454.1"/>
    </source>
</evidence>
<dbReference type="SUPFAM" id="SSF46689">
    <property type="entry name" value="Homeodomain-like"/>
    <property type="match status" value="1"/>
</dbReference>
<evidence type="ECO:0000313" key="6">
    <source>
        <dbReference type="Proteomes" id="UP000008461"/>
    </source>
</evidence>
<organism evidence="5 6">
    <name type="scientific">Haliscomenobacter hydrossis (strain ATCC 27775 / DSM 1100 / LMG 10767 / O)</name>
    <dbReference type="NCBI Taxonomy" id="760192"/>
    <lineage>
        <taxon>Bacteria</taxon>
        <taxon>Pseudomonadati</taxon>
        <taxon>Bacteroidota</taxon>
        <taxon>Saprospiria</taxon>
        <taxon>Saprospirales</taxon>
        <taxon>Haliscomenobacteraceae</taxon>
        <taxon>Haliscomenobacter</taxon>
    </lineage>
</organism>
<dbReference type="eggNOG" id="COG2207">
    <property type="taxonomic scope" value="Bacteria"/>
</dbReference>
<dbReference type="AlphaFoldDB" id="F4L0E2"/>
<evidence type="ECO:0000256" key="1">
    <source>
        <dbReference type="ARBA" id="ARBA00023015"/>
    </source>
</evidence>
<accession>F4L0E2</accession>
<dbReference type="STRING" id="760192.Halhy_0544"/>
<dbReference type="InterPro" id="IPR009057">
    <property type="entry name" value="Homeodomain-like_sf"/>
</dbReference>
<dbReference type="PRINTS" id="PR00032">
    <property type="entry name" value="HTHARAC"/>
</dbReference>
<dbReference type="GO" id="GO:0003700">
    <property type="term" value="F:DNA-binding transcription factor activity"/>
    <property type="evidence" value="ECO:0007669"/>
    <property type="project" value="InterPro"/>
</dbReference>
<feature type="domain" description="HTH araC/xylS-type" evidence="4">
    <location>
        <begin position="196"/>
        <end position="301"/>
    </location>
</feature>
<gene>
    <name evidence="5" type="ordered locus">Halhy_0544</name>
</gene>
<dbReference type="PROSITE" id="PS01124">
    <property type="entry name" value="HTH_ARAC_FAMILY_2"/>
    <property type="match status" value="1"/>
</dbReference>
<keyword evidence="2" id="KW-0238">DNA-binding</keyword>
<dbReference type="OrthoDB" id="9816214at2"/>
<keyword evidence="6" id="KW-1185">Reference proteome</keyword>
<evidence type="ECO:0000256" key="3">
    <source>
        <dbReference type="ARBA" id="ARBA00023163"/>
    </source>
</evidence>
<dbReference type="KEGG" id="hhy:Halhy_0544"/>
<dbReference type="PANTHER" id="PTHR43280">
    <property type="entry name" value="ARAC-FAMILY TRANSCRIPTIONAL REGULATOR"/>
    <property type="match status" value="1"/>
</dbReference>
<dbReference type="Gene3D" id="1.10.10.60">
    <property type="entry name" value="Homeodomain-like"/>
    <property type="match status" value="2"/>
</dbReference>
<dbReference type="Proteomes" id="UP000008461">
    <property type="component" value="Chromosome"/>
</dbReference>
<name>F4L0E2_HALH1</name>
<dbReference type="RefSeq" id="WP_013763018.1">
    <property type="nucleotide sequence ID" value="NC_015510.1"/>
</dbReference>
<dbReference type="SMART" id="SM00342">
    <property type="entry name" value="HTH_ARAC"/>
    <property type="match status" value="1"/>
</dbReference>
<dbReference type="EMBL" id="CP002691">
    <property type="protein sequence ID" value="AEE48454.1"/>
    <property type="molecule type" value="Genomic_DNA"/>
</dbReference>
<dbReference type="InterPro" id="IPR020449">
    <property type="entry name" value="Tscrpt_reg_AraC-type_HTH"/>
</dbReference>
<sequence length="302" mass="34852">MSKVIHLETISDLHQLLQQPKAKHPLLSVVDFTQFDEQFGAGLKMSSGFYTIMYKNYCVNTLKYGRHHYDFQEGSLMCIAPQQVITLDEAVEKRADAMGWGLFFHPDLIRGTALGQRIKDYTFFAYETNEALHLSEKEERTLFDGVQKISAELAENIDRHSQTLLVSNLELLLNYCTRYYDRQFITRKNANKDILSKVEELLTQYFQSPNTPEKGLPTVKYLADQVFLSPNYLSDLLKRETGMNAQDRIHYHLIEEAKSLLLNSNQSVGELAFALGFEYPQYFSRLFKAKTGMTPLEFRNGN</sequence>
<dbReference type="Pfam" id="PF12833">
    <property type="entry name" value="HTH_18"/>
    <property type="match status" value="1"/>
</dbReference>
<reference evidence="5 6" key="1">
    <citation type="journal article" date="2011" name="Stand. Genomic Sci.">
        <title>Complete genome sequence of Haliscomenobacter hydrossis type strain (O).</title>
        <authorList>
            <consortium name="US DOE Joint Genome Institute (JGI-PGF)"/>
            <person name="Daligault H."/>
            <person name="Lapidus A."/>
            <person name="Zeytun A."/>
            <person name="Nolan M."/>
            <person name="Lucas S."/>
            <person name="Del Rio T.G."/>
            <person name="Tice H."/>
            <person name="Cheng J.F."/>
            <person name="Tapia R."/>
            <person name="Han C."/>
            <person name="Goodwin L."/>
            <person name="Pitluck S."/>
            <person name="Liolios K."/>
            <person name="Pagani I."/>
            <person name="Ivanova N."/>
            <person name="Huntemann M."/>
            <person name="Mavromatis K."/>
            <person name="Mikhailova N."/>
            <person name="Pati A."/>
            <person name="Chen A."/>
            <person name="Palaniappan K."/>
            <person name="Land M."/>
            <person name="Hauser L."/>
            <person name="Brambilla E.M."/>
            <person name="Rohde M."/>
            <person name="Verbarg S."/>
            <person name="Goker M."/>
            <person name="Bristow J."/>
            <person name="Eisen J.A."/>
            <person name="Markowitz V."/>
            <person name="Hugenholtz P."/>
            <person name="Kyrpides N.C."/>
            <person name="Klenk H.P."/>
            <person name="Woyke T."/>
        </authorList>
    </citation>
    <scope>NUCLEOTIDE SEQUENCE [LARGE SCALE GENOMIC DNA]</scope>
    <source>
        <strain evidence="6">ATCC 27775 / DSM 1100 / LMG 10767 / O</strain>
    </source>
</reference>
<keyword evidence="1" id="KW-0805">Transcription regulation</keyword>
<evidence type="ECO:0000259" key="4">
    <source>
        <dbReference type="PROSITE" id="PS01124"/>
    </source>
</evidence>
<dbReference type="InterPro" id="IPR018060">
    <property type="entry name" value="HTH_AraC"/>
</dbReference>
<proteinExistence type="predicted"/>
<reference key="2">
    <citation type="submission" date="2011-04" db="EMBL/GenBank/DDBJ databases">
        <title>Complete sequence of chromosome of Haliscomenobacter hydrossis DSM 1100.</title>
        <authorList>
            <consortium name="US DOE Joint Genome Institute (JGI-PGF)"/>
            <person name="Lucas S."/>
            <person name="Han J."/>
            <person name="Lapidus A."/>
            <person name="Bruce D."/>
            <person name="Goodwin L."/>
            <person name="Pitluck S."/>
            <person name="Peters L."/>
            <person name="Kyrpides N."/>
            <person name="Mavromatis K."/>
            <person name="Ivanova N."/>
            <person name="Ovchinnikova G."/>
            <person name="Pagani I."/>
            <person name="Daligault H."/>
            <person name="Detter J.C."/>
            <person name="Han C."/>
            <person name="Land M."/>
            <person name="Hauser L."/>
            <person name="Markowitz V."/>
            <person name="Cheng J.-F."/>
            <person name="Hugenholtz P."/>
            <person name="Woyke T."/>
            <person name="Wu D."/>
            <person name="Verbarg S."/>
            <person name="Frueling A."/>
            <person name="Brambilla E."/>
            <person name="Klenk H.-P."/>
            <person name="Eisen J.A."/>
        </authorList>
    </citation>
    <scope>NUCLEOTIDE SEQUENCE</scope>
    <source>
        <strain>DSM 1100</strain>
    </source>
</reference>
<dbReference type="PANTHER" id="PTHR43280:SF32">
    <property type="entry name" value="TRANSCRIPTIONAL REGULATORY PROTEIN"/>
    <property type="match status" value="1"/>
</dbReference>
<dbReference type="HOGENOM" id="CLU_000445_88_11_10"/>
<keyword evidence="3" id="KW-0804">Transcription</keyword>
<evidence type="ECO:0000256" key="2">
    <source>
        <dbReference type="ARBA" id="ARBA00023125"/>
    </source>
</evidence>
<protein>
    <submittedName>
        <fullName evidence="5">Transcriptional regulator, AraC family</fullName>
    </submittedName>
</protein>